<dbReference type="AlphaFoldDB" id="A0AB38YBX0"/>
<dbReference type="GO" id="GO:0016747">
    <property type="term" value="F:acyltransferase activity, transferring groups other than amino-acyl groups"/>
    <property type="evidence" value="ECO:0007669"/>
    <property type="project" value="InterPro"/>
</dbReference>
<evidence type="ECO:0000313" key="2">
    <source>
        <dbReference type="EMBL" id="WLD56827.1"/>
    </source>
</evidence>
<dbReference type="RefSeq" id="WP_304994111.1">
    <property type="nucleotide sequence ID" value="NZ_CP101717.1"/>
</dbReference>
<dbReference type="EMBL" id="CP101717">
    <property type="protein sequence ID" value="WLD56827.1"/>
    <property type="molecule type" value="Genomic_DNA"/>
</dbReference>
<dbReference type="PANTHER" id="PTHR43451:SF1">
    <property type="entry name" value="ACETYLTRANSFERASE"/>
    <property type="match status" value="1"/>
</dbReference>
<gene>
    <name evidence="2" type="ORF">NFC81_08800</name>
</gene>
<dbReference type="Gene3D" id="3.40.630.30">
    <property type="match status" value="1"/>
</dbReference>
<evidence type="ECO:0000259" key="1">
    <source>
        <dbReference type="PROSITE" id="PS51186"/>
    </source>
</evidence>
<sequence>MNPSDTLNAIQIRRFCPGEEAALFDVYYSAIHLIAIRDYSEVQVNAWAPADLDKDLWASRISGINPFVAEINGEVVGYADVQENGYIDHFFVSGKHPRQGIGRSLMETLLSEAKRLEVTELTSDVSRTAQLFFERFGFLVVEQRVPIVRGVEVPNALMRRLLSHHL</sequence>
<dbReference type="EC" id="2.3.1.-" evidence="2"/>
<accession>A0AB38YBX0</accession>
<keyword evidence="2" id="KW-0808">Transferase</keyword>
<dbReference type="PROSITE" id="PS51186">
    <property type="entry name" value="GNAT"/>
    <property type="match status" value="1"/>
</dbReference>
<name>A0AB38YBX0_9GAMM</name>
<dbReference type="Pfam" id="PF13673">
    <property type="entry name" value="Acetyltransf_10"/>
    <property type="match status" value="1"/>
</dbReference>
<dbReference type="InterPro" id="IPR000182">
    <property type="entry name" value="GNAT_dom"/>
</dbReference>
<dbReference type="InterPro" id="IPR052564">
    <property type="entry name" value="N-acetyltrans/Recomb-assoc"/>
</dbReference>
<feature type="domain" description="N-acetyltransferase" evidence="1">
    <location>
        <begin position="10"/>
        <end position="160"/>
    </location>
</feature>
<organism evidence="2">
    <name type="scientific">Salinispirillum sp. LH 10-3-1</name>
    <dbReference type="NCBI Taxonomy" id="2952525"/>
    <lineage>
        <taxon>Bacteria</taxon>
        <taxon>Pseudomonadati</taxon>
        <taxon>Pseudomonadota</taxon>
        <taxon>Gammaproteobacteria</taxon>
        <taxon>Oceanospirillales</taxon>
        <taxon>Saccharospirillaceae</taxon>
        <taxon>Salinispirillum</taxon>
    </lineage>
</organism>
<protein>
    <submittedName>
        <fullName evidence="2">GNAT family N-acetyltransferase</fullName>
        <ecNumber evidence="2">2.3.1.-</ecNumber>
    </submittedName>
</protein>
<keyword evidence="2" id="KW-0012">Acyltransferase</keyword>
<proteinExistence type="predicted"/>
<dbReference type="PANTHER" id="PTHR43451">
    <property type="entry name" value="ACETYLTRANSFERASE (GNAT) FAMILY PROTEIN"/>
    <property type="match status" value="1"/>
</dbReference>
<dbReference type="CDD" id="cd04301">
    <property type="entry name" value="NAT_SF"/>
    <property type="match status" value="1"/>
</dbReference>
<dbReference type="InterPro" id="IPR016181">
    <property type="entry name" value="Acyl_CoA_acyltransferase"/>
</dbReference>
<reference evidence="2" key="1">
    <citation type="submission" date="2022-07" db="EMBL/GenBank/DDBJ databases">
        <title>Complete genome sequence of Salinispirillum sp. LH10-3-1 capable of multiple carbohydrate inversion isolated from a soda lake.</title>
        <authorList>
            <person name="Liu J."/>
            <person name="Zhai Y."/>
            <person name="Zhang H."/>
            <person name="Yang H."/>
            <person name="Qu J."/>
            <person name="Li J."/>
        </authorList>
    </citation>
    <scope>NUCLEOTIDE SEQUENCE</scope>
    <source>
        <strain evidence="2">LH 10-3-1</strain>
    </source>
</reference>
<dbReference type="SUPFAM" id="SSF55729">
    <property type="entry name" value="Acyl-CoA N-acyltransferases (Nat)"/>
    <property type="match status" value="1"/>
</dbReference>